<evidence type="ECO:0000313" key="1">
    <source>
        <dbReference type="EMBL" id="CDH34457.1"/>
    </source>
</evidence>
<name>A0A077QEG0_XENBV</name>
<dbReference type="HOGENOM" id="CLU_2848830_0_0_6"/>
<accession>A0A077QEG0</accession>
<sequence length="65" mass="7097">MIRNLHGILGTPADVLIKPTKNSPVMSNTARLSKLDCITASLIINNVAIISLCLKTNKHLMRTIN</sequence>
<protein>
    <submittedName>
        <fullName evidence="1">Uncharacterized protein</fullName>
    </submittedName>
</protein>
<gene>
    <name evidence="1" type="ORF">XBI1_3080031</name>
</gene>
<comment type="caution">
    <text evidence="1">The sequence shown here is derived from an EMBL/GenBank/DDBJ whole genome shotgun (WGS) entry which is preliminary data.</text>
</comment>
<dbReference type="EMBL" id="CBTB010000233">
    <property type="protein sequence ID" value="CDH34457.1"/>
    <property type="molecule type" value="Genomic_DNA"/>
</dbReference>
<dbReference type="AlphaFoldDB" id="A0A077QEG0"/>
<reference evidence="1" key="1">
    <citation type="submission" date="2013-07" db="EMBL/GenBank/DDBJ databases">
        <title>Sub-species coevolution in mutualistic symbiosis.</title>
        <authorList>
            <person name="Murfin K."/>
            <person name="Klassen J."/>
            <person name="Lee M."/>
            <person name="Forst S."/>
            <person name="Stock P."/>
            <person name="Goodrich-Blair H."/>
        </authorList>
    </citation>
    <scope>NUCLEOTIDE SEQUENCE [LARGE SCALE GENOMIC DNA]</scope>
    <source>
        <strain evidence="1">Intermedium</strain>
    </source>
</reference>
<proteinExistence type="predicted"/>
<organism evidence="1">
    <name type="scientific">Xenorhabdus bovienii str. Intermedium</name>
    <dbReference type="NCBI Taxonomy" id="1379677"/>
    <lineage>
        <taxon>Bacteria</taxon>
        <taxon>Pseudomonadati</taxon>
        <taxon>Pseudomonadota</taxon>
        <taxon>Gammaproteobacteria</taxon>
        <taxon>Enterobacterales</taxon>
        <taxon>Morganellaceae</taxon>
        <taxon>Xenorhabdus</taxon>
    </lineage>
</organism>
<dbReference type="Proteomes" id="UP000028480">
    <property type="component" value="Unassembled WGS sequence"/>
</dbReference>